<dbReference type="EMBL" id="MU003705">
    <property type="protein sequence ID" value="KAF2807359.1"/>
    <property type="molecule type" value="Genomic_DNA"/>
</dbReference>
<evidence type="ECO:0000313" key="10">
    <source>
        <dbReference type="EMBL" id="KAF2807359.1"/>
    </source>
</evidence>
<proteinExistence type="inferred from homology"/>
<evidence type="ECO:0000256" key="3">
    <source>
        <dbReference type="ARBA" id="ARBA00022448"/>
    </source>
</evidence>
<dbReference type="Proteomes" id="UP000504636">
    <property type="component" value="Unplaced"/>
</dbReference>
<name>A0A6A6YFI4_9PEZI</name>
<keyword evidence="3 7" id="KW-0813">Transport</keyword>
<keyword evidence="5 8" id="KW-1133">Transmembrane helix</keyword>
<dbReference type="InterPro" id="IPR020846">
    <property type="entry name" value="MFS_dom"/>
</dbReference>
<feature type="transmembrane region" description="Helical" evidence="8">
    <location>
        <begin position="440"/>
        <end position="459"/>
    </location>
</feature>
<dbReference type="Gene3D" id="1.20.1250.20">
    <property type="entry name" value="MFS general substrate transporter like domains"/>
    <property type="match status" value="1"/>
</dbReference>
<evidence type="ECO:0000256" key="7">
    <source>
        <dbReference type="RuleBase" id="RU003346"/>
    </source>
</evidence>
<dbReference type="NCBIfam" id="TIGR00879">
    <property type="entry name" value="SP"/>
    <property type="match status" value="1"/>
</dbReference>
<dbReference type="GeneID" id="54469161"/>
<dbReference type="GO" id="GO:0005351">
    <property type="term" value="F:carbohydrate:proton symporter activity"/>
    <property type="evidence" value="ECO:0007669"/>
    <property type="project" value="TreeGrafter"/>
</dbReference>
<organism evidence="10">
    <name type="scientific">Mytilinidion resinicola</name>
    <dbReference type="NCBI Taxonomy" id="574789"/>
    <lineage>
        <taxon>Eukaryota</taxon>
        <taxon>Fungi</taxon>
        <taxon>Dikarya</taxon>
        <taxon>Ascomycota</taxon>
        <taxon>Pezizomycotina</taxon>
        <taxon>Dothideomycetes</taxon>
        <taxon>Pleosporomycetidae</taxon>
        <taxon>Mytilinidiales</taxon>
        <taxon>Mytilinidiaceae</taxon>
        <taxon>Mytilinidion</taxon>
    </lineage>
</organism>
<dbReference type="Pfam" id="PF00083">
    <property type="entry name" value="Sugar_tr"/>
    <property type="match status" value="1"/>
</dbReference>
<comment type="similarity">
    <text evidence="2 7">Belongs to the major facilitator superfamily. Sugar transporter (TC 2.A.1.1) family.</text>
</comment>
<keyword evidence="4 8" id="KW-0812">Transmembrane</keyword>
<feature type="transmembrane region" description="Helical" evidence="8">
    <location>
        <begin position="370"/>
        <end position="398"/>
    </location>
</feature>
<sequence length="534" mass="57870">MGAKLHQFNWYNFVVCVLVSLGQIAFGYPASVIGVTLGEPSFLIYMGLLDPKTEALTPNANQLIGATSGVFQAGAVLGVLACSVVMEKWGRKAGIIYCAVFSLFGGGLLVGSKNIAMFIVARFFAGVGSWGFLAVTPTYTTELAPPALRGFFVGMNGVNIALGYALASYMGMAFYFAKDPALQWPGPLGLALVWPLMMLVVMFFIPESPRWLLLKGKVEKAQEIAYRLHKIKNDPDQEFARGEFYQMQKQAELDRTLEPGWKAMFSKPSYRKRTALATGFAFIGQSTAVLVINNYGPTLYKALGYGTKDQLALQCGWITVGIIFNFVGASLMDRIGRRPLMIFGVAACCVTLIIEAAMVANFAAAGTNKAGLGVCVAAFYCFLAVYSVGIDVAGVVFYGELFPNHIRAKGVCLSVATIALTDLVYLQATATAFANIGWKFYLVFIIISGLGAILMFFVLPETKGISIEEMAKIFGDTEDIMVYAEDIHVDHNTHELIVAAHGDKSGEELTHVATHQGLTPDMEKEVSATRIEHA</sequence>
<comment type="subcellular location">
    <subcellularLocation>
        <location evidence="1">Membrane</location>
        <topology evidence="1">Multi-pass membrane protein</topology>
    </subcellularLocation>
</comment>
<feature type="transmembrane region" description="Helical" evidence="8">
    <location>
        <begin position="311"/>
        <end position="328"/>
    </location>
</feature>
<evidence type="ECO:0000313" key="11">
    <source>
        <dbReference type="Proteomes" id="UP000504636"/>
    </source>
</evidence>
<feature type="domain" description="Major facilitator superfamily (MFS) profile" evidence="9">
    <location>
        <begin position="15"/>
        <end position="463"/>
    </location>
</feature>
<dbReference type="OrthoDB" id="6612291at2759"/>
<dbReference type="PANTHER" id="PTHR48022:SF11">
    <property type="entry name" value="MONOSACCHARIDE TRANSPORTER (HXT8), PUTATIVE (AFU_ORTHOLOGUE AFUA_2G08120)-RELATED"/>
    <property type="match status" value="1"/>
</dbReference>
<dbReference type="GO" id="GO:0016020">
    <property type="term" value="C:membrane"/>
    <property type="evidence" value="ECO:0007669"/>
    <property type="project" value="UniProtKB-SubCell"/>
</dbReference>
<feature type="transmembrane region" description="Helical" evidence="8">
    <location>
        <begin position="274"/>
        <end position="291"/>
    </location>
</feature>
<evidence type="ECO:0000256" key="8">
    <source>
        <dbReference type="SAM" id="Phobius"/>
    </source>
</evidence>
<accession>A0A6A6YFI4</accession>
<dbReference type="PANTHER" id="PTHR48022">
    <property type="entry name" value="PLASTIDIC GLUCOSE TRANSPORTER 4"/>
    <property type="match status" value="1"/>
</dbReference>
<reference evidence="12" key="2">
    <citation type="submission" date="2020-04" db="EMBL/GenBank/DDBJ databases">
        <authorList>
            <consortium name="NCBI Genome Project"/>
        </authorList>
    </citation>
    <scope>NUCLEOTIDE SEQUENCE</scope>
    <source>
        <strain evidence="12">CBS 304.34</strain>
    </source>
</reference>
<feature type="transmembrane region" description="Helical" evidence="8">
    <location>
        <begin position="410"/>
        <end position="428"/>
    </location>
</feature>
<dbReference type="InterPro" id="IPR036259">
    <property type="entry name" value="MFS_trans_sf"/>
</dbReference>
<evidence type="ECO:0000256" key="1">
    <source>
        <dbReference type="ARBA" id="ARBA00004141"/>
    </source>
</evidence>
<evidence type="ECO:0000256" key="2">
    <source>
        <dbReference type="ARBA" id="ARBA00010992"/>
    </source>
</evidence>
<feature type="transmembrane region" description="Helical" evidence="8">
    <location>
        <begin position="93"/>
        <end position="110"/>
    </location>
</feature>
<evidence type="ECO:0000256" key="6">
    <source>
        <dbReference type="ARBA" id="ARBA00023136"/>
    </source>
</evidence>
<feature type="transmembrane region" description="Helical" evidence="8">
    <location>
        <begin position="340"/>
        <end position="364"/>
    </location>
</feature>
<protein>
    <submittedName>
        <fullName evidence="10 12">General substrate transporter</fullName>
    </submittedName>
</protein>
<reference evidence="10 12" key="1">
    <citation type="journal article" date="2020" name="Stud. Mycol.">
        <title>101 Dothideomycetes genomes: a test case for predicting lifestyles and emergence of pathogens.</title>
        <authorList>
            <person name="Haridas S."/>
            <person name="Albert R."/>
            <person name="Binder M."/>
            <person name="Bloem J."/>
            <person name="Labutti K."/>
            <person name="Salamov A."/>
            <person name="Andreopoulos B."/>
            <person name="Baker S."/>
            <person name="Barry K."/>
            <person name="Bills G."/>
            <person name="Bluhm B."/>
            <person name="Cannon C."/>
            <person name="Castanera R."/>
            <person name="Culley D."/>
            <person name="Daum C."/>
            <person name="Ezra D."/>
            <person name="Gonzalez J."/>
            <person name="Henrissat B."/>
            <person name="Kuo A."/>
            <person name="Liang C."/>
            <person name="Lipzen A."/>
            <person name="Lutzoni F."/>
            <person name="Magnuson J."/>
            <person name="Mondo S."/>
            <person name="Nolan M."/>
            <person name="Ohm R."/>
            <person name="Pangilinan J."/>
            <person name="Park H.-J."/>
            <person name="Ramirez L."/>
            <person name="Alfaro M."/>
            <person name="Sun H."/>
            <person name="Tritt A."/>
            <person name="Yoshinaga Y."/>
            <person name="Zwiers L.-H."/>
            <person name="Turgeon B."/>
            <person name="Goodwin S."/>
            <person name="Spatafora J."/>
            <person name="Crous P."/>
            <person name="Grigoriev I."/>
        </authorList>
    </citation>
    <scope>NUCLEOTIDE SEQUENCE</scope>
    <source>
        <strain evidence="10 12">CBS 304.34</strain>
    </source>
</reference>
<dbReference type="RefSeq" id="XP_033574323.1">
    <property type="nucleotide sequence ID" value="XM_033728268.1"/>
</dbReference>
<feature type="transmembrane region" description="Helical" evidence="8">
    <location>
        <begin position="116"/>
        <end position="139"/>
    </location>
</feature>
<evidence type="ECO:0000256" key="4">
    <source>
        <dbReference type="ARBA" id="ARBA00022692"/>
    </source>
</evidence>
<feature type="transmembrane region" description="Helical" evidence="8">
    <location>
        <begin position="188"/>
        <end position="205"/>
    </location>
</feature>
<keyword evidence="6 8" id="KW-0472">Membrane</keyword>
<dbReference type="SUPFAM" id="SSF103473">
    <property type="entry name" value="MFS general substrate transporter"/>
    <property type="match status" value="1"/>
</dbReference>
<feature type="transmembrane region" description="Helical" evidence="8">
    <location>
        <begin position="63"/>
        <end position="86"/>
    </location>
</feature>
<keyword evidence="11" id="KW-1185">Reference proteome</keyword>
<dbReference type="InterPro" id="IPR003663">
    <property type="entry name" value="Sugar/inositol_transpt"/>
</dbReference>
<dbReference type="InterPro" id="IPR005828">
    <property type="entry name" value="MFS_sugar_transport-like"/>
</dbReference>
<gene>
    <name evidence="10 12" type="ORF">BDZ99DRAFT_573203</name>
</gene>
<dbReference type="PROSITE" id="PS50850">
    <property type="entry name" value="MFS"/>
    <property type="match status" value="1"/>
</dbReference>
<dbReference type="FunFam" id="1.20.1250.20:FF:001515">
    <property type="entry name" value="Uncharacterized protein"/>
    <property type="match status" value="1"/>
</dbReference>
<dbReference type="InterPro" id="IPR050360">
    <property type="entry name" value="MFS_Sugar_Transporters"/>
</dbReference>
<evidence type="ECO:0000259" key="9">
    <source>
        <dbReference type="PROSITE" id="PS50850"/>
    </source>
</evidence>
<evidence type="ECO:0000256" key="5">
    <source>
        <dbReference type="ARBA" id="ARBA00022989"/>
    </source>
</evidence>
<feature type="transmembrane region" description="Helical" evidence="8">
    <location>
        <begin position="12"/>
        <end position="37"/>
    </location>
</feature>
<reference evidence="12" key="3">
    <citation type="submission" date="2025-04" db="UniProtKB">
        <authorList>
            <consortium name="RefSeq"/>
        </authorList>
    </citation>
    <scope>IDENTIFICATION</scope>
    <source>
        <strain evidence="12">CBS 304.34</strain>
    </source>
</reference>
<feature type="transmembrane region" description="Helical" evidence="8">
    <location>
        <begin position="151"/>
        <end position="176"/>
    </location>
</feature>
<dbReference type="AlphaFoldDB" id="A0A6A6YFI4"/>
<evidence type="ECO:0000313" key="12">
    <source>
        <dbReference type="RefSeq" id="XP_033574323.1"/>
    </source>
</evidence>